<accession>A8XPG5</accession>
<dbReference type="Pfam" id="PF23093">
    <property type="entry name" value="GBD_Tenm3"/>
    <property type="match status" value="1"/>
</dbReference>
<dbReference type="HOGENOM" id="CLU_000229_0_0_1"/>
<keyword evidence="10 11" id="KW-1015">Disulfide bond</keyword>
<dbReference type="Gene3D" id="2.10.25.10">
    <property type="entry name" value="Laminin"/>
    <property type="match status" value="5"/>
</dbReference>
<dbReference type="Pfam" id="PF25023">
    <property type="entry name" value="TEN_YD-shell"/>
    <property type="match status" value="1"/>
</dbReference>
<dbReference type="eggNOG" id="KOG1225">
    <property type="taxonomic scope" value="Eukaryota"/>
</dbReference>
<dbReference type="SUPFAM" id="SSF63829">
    <property type="entry name" value="Calcium-dependent phosphotriesterase"/>
    <property type="match status" value="1"/>
</dbReference>
<organism evidence="16 17">
    <name type="scientific">Caenorhabditis briggsae</name>
    <dbReference type="NCBI Taxonomy" id="6238"/>
    <lineage>
        <taxon>Eukaryota</taxon>
        <taxon>Metazoa</taxon>
        <taxon>Ecdysozoa</taxon>
        <taxon>Nematoda</taxon>
        <taxon>Chromadorea</taxon>
        <taxon>Rhabditida</taxon>
        <taxon>Rhabditina</taxon>
        <taxon>Rhabditomorpha</taxon>
        <taxon>Rhabditoidea</taxon>
        <taxon>Rhabditidae</taxon>
        <taxon>Peloderinae</taxon>
        <taxon>Caenorhabditis</taxon>
    </lineage>
</organism>
<keyword evidence="6 14" id="KW-0812">Transmembrane</keyword>
<feature type="compositionally biased region" description="Pro residues" evidence="13">
    <location>
        <begin position="77"/>
        <end position="88"/>
    </location>
</feature>
<dbReference type="Pfam" id="PF15636">
    <property type="entry name" value="Tox-GHH"/>
    <property type="match status" value="1"/>
</dbReference>
<name>A8XPG5_CAEBR</name>
<sequence length="2909" mass="321344">MNRCLLAFPLSSSSTCRGDLERVEEVSFLVQTVFFFLSRCVCLAKPTQPLPHPEECGQPCVSGQSQMFQHRTTNAQGPPPNRPMPRPPAGMMMPSHEHDYTNDYEDPEELARSRGDGFTNHLLIKTTPPPQSHPTNFNSYEMSMSQQRRSQQNQQQPMAPPLSDCWGSGMHDGGVLHKNADGAYYIPSGSLRTTSSTLSPASGQRCLDQIPGGGQNVSIPSVILNFRYLILIVFPVCKNYRETDHIVLIEIRVCGGSHTFAVLYAAQLASFRGALVYSEDAEEKKKKIITFVPCIHARLRRRQSVCNYSNARKAVEPHSSGAPNTTYSDASTTLLKYPPPVGTYQNRRRQQVGTMNNGDPGVGGPPISATKKKKKFDEEGNSCSKWPSKWNLLLVAALLVALFIICILLCKFEFFFFFLQFYSYFSVRAPNYVYTQPAPSSDSMSSASSAAVSRYQDLGLRALPPAISLGERVDVEFFPKSMATTELTISKPSRIQFNATVGSGAQLVLLMSAGVHPSLSLHDALFPIRSDRIRDPKGPTHIVEEFGSRSRRSIGSGSSRHRSVEILSPRSAIFEQFLLEGRHYLTFINERSRVEPISFVAEEIQRLTTPPKTSPGVSGSKEHPLASVLLCEANCNQRGECVNGKCHCAPGYTGRACEEAVCPVVCSGNGVFSGGSCVCKSGFKGKECEMRHNWCEVADCNGRGRCDTDGKCRCNPGWTGEACELRACPHASCNDRGVCVNGTCYCMDGWRGNDCSVFADAVVPPPQAQSPVKKSSEDSTRTRKNPTKSTVSTEKKKESRELQTSTISPAVQVSQSQHICSSHGTLVDGICQCEPGWNTFDCSQRSCSCVNGDCLDEGSCQCWRGWRGANCTEKKCAVGCEDHGKCKSDGTCQCSAGWNGDNCYLDGCPNQCSGKGECVMDRRSSEWSCRCQAGSTGVDCSVPVEMHCDDGLDNDSDGLIDCDDPECCSSPSCSSESVCSTAATPTEVLMRMPPIFNANFAQRVGFLIMEKSVQSYTDASQFSESLISVIRGRVTWSGFTGNSEDLSTHANKSTVSLVGVRISDSAHPLYGFTLTREDGYFDLTVNGARSVTLQFLRTQFQSVKKTVYVPPRQIIHIDDIILHRQSGSFAPVLTTPPARAKCSPTTRRLPEVVLISNWQYTSDGVETEKSTDSSRLVVDSRSIVESLPIQGTDVRLVYDSARSLAAPSTMLIGLLDDRVDKELRKIHLNIRFAGRRFDHTLAPRTNLTHVFAWDKKNAYRQSESGLIPVTVQVGYEYQGCERSSERVWQTRKSHMLGATSRKMLGGMWTIDAHHHLDIVNSEFSKVVHEISIHTISDIVEMGNGGYRLISEGEPRVSTLAGIDGIKRDVECSKCDGRIESISLFRPSTVVHGHDGSLIIGDHNLIRRVSPDGQVTTILTLGLADTSHSYYIAVSPVDGSIAISLPLHKQVWKISSVDPQDSRNNYDVLAGDGTVCGSAVDSCGDGALAQNAQLIFPKGIAFDKNGNLYLADSRRIRVVDTTGHIRSIGETTPDQHPIRTCAQITKLVDLQMEWPTSLSIDPITDSVFVLDTNVVYEIDIEHDVITIALGSPTTCDLANATSMASASSHAAFTLDHRRHLIQNARDISVGSDGSIYVVESDGRRLNQVRKLSSDRTTFSILIGGKSPCSCDVAACGCDDSVTLREVPASQAHLNSPYAVCVAPSGDVIIADTGNSKIKKVSARLAKYDGRSRSYEVPDVERQEKYTFNRHGQHTSTVSLITGRTLFNFSYQVDSPTAMMSEIRSASGVVLRVLKRNDSVYDLETTLGERTTCTMSTYDGTLEQVSKRDSATSRDATKLSYVKGLLFSRIDVATAVGFEYDQYGRANGLKRDGEHWSLGEEFISMGRVNTEVLLNNHRYQQVRLGDGDLAVHGTNGASTLISLLRNEGYSLTSPHGTSSLFVKSSTIPDGGGEPVISRRRTTVPAIGNPQRRALTTQWDWKHVARRGDDSDSSLGRRRVAEINGVNMFSMDYDVKSNRDTLRLGSTTEDAQSLLFIDYTSSGQVKRISAPEDSQMAEMNVTWDSTGRKSEVTWGSWKIRFAFDNSNRLTEHSVDGARVPIKMSYAGASRRPNEIQHDGAKWTIQYDNYDRIKEVLSKSQESTTFSAIALGGDEWVLKRRTSLNSKPSLVRIARDGRVLESTTPDEMHHWLERRDSATGRTTEILNDEETTVVTCWSSEGQPMCSRSPDFHENVTLQGHLVARRTVTIITPTSSEPSISSSFTYEYDDMLRVTTIQPVIEQSVLESIQLTYDDRRGHVASVNGLTWARDTTTSRCQGHGIMYETSKADEHHQVVERKLIFGSARASLKIGRDKAGRAFESLLEIVSSGSEQIQKITRTFDAAGRVASVEKTDQESTRIQYNSDARVEKINDRIVEWNRGGALKTFQEVPYQVDSIGWVVRRGNDTTFGYDGKGRLVSATILKPTQMKIKIVYDREDRVVRIDNGRDSTNLYYGYVDHPRLVSHFSKNGKISTILYDDDSIPFVMKSDDGTHYALLTDETSTVRAIIGDSNVVKIVDRSVFGASLSTSASQVFLPIGYLGGVEIPEISVSILNNGRPLDLHSGRYMSISPDAIVRLDLNDQCSNSIDLMALETDRQPFKVENIPEGLLLFSIFFFLSLWFSDFSTWFSLAGLSSNLLPSAHLGLPASSPIVHRLLSSFPRKLRPLTHLTTVLPTSLASDIPVKSTETSWSIDDVGFSNLLILNENVATEEIQIETLPDLKPEEREVITKLFDGVKSLNFASWGLVPTRHLWRSPNSKLELSSTSFPHFTMAVNKESVELRNGKSKIVVHFADNKQQIIKRIVDELKTREKIAVWRAERKRAESGEKTWRQWSDRETRELISKGSVSGYDIQMKPSHQSGLLASVHSWKFQKSG</sequence>
<feature type="repeat" description="NHL" evidence="12">
    <location>
        <begin position="1682"/>
        <end position="1722"/>
    </location>
</feature>
<evidence type="ECO:0000313" key="18">
    <source>
        <dbReference type="WormBase" id="CBG16546a"/>
    </source>
</evidence>
<dbReference type="Pfam" id="PF25021">
    <property type="entry name" value="TEN_NHL"/>
    <property type="match status" value="1"/>
</dbReference>
<evidence type="ECO:0000256" key="4">
    <source>
        <dbReference type="ARBA" id="ARBA00022475"/>
    </source>
</evidence>
<dbReference type="SMART" id="SM00181">
    <property type="entry name" value="EGF"/>
    <property type="match status" value="7"/>
</dbReference>
<feature type="disulfide bond" evidence="11">
    <location>
        <begin position="679"/>
        <end position="688"/>
    </location>
</feature>
<evidence type="ECO:0000256" key="2">
    <source>
        <dbReference type="ARBA" id="ARBA00004236"/>
    </source>
</evidence>
<dbReference type="CDD" id="cd00054">
    <property type="entry name" value="EGF_CA"/>
    <property type="match status" value="1"/>
</dbReference>
<evidence type="ECO:0000256" key="13">
    <source>
        <dbReference type="SAM" id="MobiDB-lite"/>
    </source>
</evidence>
<dbReference type="InterPro" id="IPR011042">
    <property type="entry name" value="6-blade_b-propeller_TolB-like"/>
</dbReference>
<feature type="domain" description="EGF-like" evidence="15">
    <location>
        <begin position="691"/>
        <end position="724"/>
    </location>
</feature>
<evidence type="ECO:0000256" key="1">
    <source>
        <dbReference type="ARBA" id="ARBA00004167"/>
    </source>
</evidence>
<dbReference type="InParanoid" id="A8XPG5"/>
<dbReference type="FunFam" id="2.10.25.10:FF:000013">
    <property type="entry name" value="Teneurin transmembrane protein 4"/>
    <property type="match status" value="1"/>
</dbReference>
<keyword evidence="4" id="KW-1003">Cell membrane</keyword>
<feature type="disulfide bond" evidence="11">
    <location>
        <begin position="714"/>
        <end position="723"/>
    </location>
</feature>
<reference evidence="16 17" key="1">
    <citation type="journal article" date="2003" name="PLoS Biol.">
        <title>The genome sequence of Caenorhabditis briggsae: a platform for comparative genomics.</title>
        <authorList>
            <person name="Stein L.D."/>
            <person name="Bao Z."/>
            <person name="Blasiar D."/>
            <person name="Blumenthal T."/>
            <person name="Brent M.R."/>
            <person name="Chen N."/>
            <person name="Chinwalla A."/>
            <person name="Clarke L."/>
            <person name="Clee C."/>
            <person name="Coghlan A."/>
            <person name="Coulson A."/>
            <person name="D'Eustachio P."/>
            <person name="Fitch D.H."/>
            <person name="Fulton L.A."/>
            <person name="Fulton R.E."/>
            <person name="Griffiths-Jones S."/>
            <person name="Harris T.W."/>
            <person name="Hillier L.W."/>
            <person name="Kamath R."/>
            <person name="Kuwabara P.E."/>
            <person name="Mardis E.R."/>
            <person name="Marra M.A."/>
            <person name="Miner T.L."/>
            <person name="Minx P."/>
            <person name="Mullikin J.C."/>
            <person name="Plumb R.W."/>
            <person name="Rogers J."/>
            <person name="Schein J.E."/>
            <person name="Sohrmann M."/>
            <person name="Spieth J."/>
            <person name="Stajich J.E."/>
            <person name="Wei C."/>
            <person name="Willey D."/>
            <person name="Wilson R.K."/>
            <person name="Durbin R."/>
            <person name="Waterston R.H."/>
        </authorList>
    </citation>
    <scope>NUCLEOTIDE SEQUENCE [LARGE SCALE GENOMIC DNA]</scope>
    <source>
        <strain evidence="16 17">AF16</strain>
    </source>
</reference>
<gene>
    <name evidence="18" type="primary">ten-1</name>
    <name evidence="16" type="synonym">Cbr-ten-1</name>
    <name evidence="18" type="ORF">CBG16546</name>
    <name evidence="16" type="ORF">CBG_16546</name>
</gene>
<dbReference type="Gene3D" id="2.180.10.10">
    <property type="entry name" value="RHS repeat-associated core"/>
    <property type="match status" value="1"/>
</dbReference>
<dbReference type="PROSITE" id="PS01186">
    <property type="entry name" value="EGF_2"/>
    <property type="match status" value="2"/>
</dbReference>
<dbReference type="GO" id="GO:0005886">
    <property type="term" value="C:plasma membrane"/>
    <property type="evidence" value="ECO:0007669"/>
    <property type="project" value="UniProtKB-SubCell"/>
</dbReference>
<dbReference type="InterPro" id="IPR001258">
    <property type="entry name" value="NHL_repeat"/>
</dbReference>
<comment type="subcellular location">
    <subcellularLocation>
        <location evidence="2">Cell membrane</location>
    </subcellularLocation>
    <subcellularLocation>
        <location evidence="1">Membrane</location>
        <topology evidence="1">Single-pass membrane protein</topology>
    </subcellularLocation>
</comment>
<dbReference type="FunCoup" id="A8XPG5">
    <property type="interactions" value="933"/>
</dbReference>
<feature type="disulfide bond" evidence="11">
    <location>
        <begin position="931"/>
        <end position="940"/>
    </location>
</feature>
<dbReference type="InterPro" id="IPR000742">
    <property type="entry name" value="EGF"/>
</dbReference>
<dbReference type="Pfam" id="PF25020">
    <property type="entry name" value="TTR_TEN1-4"/>
    <property type="match status" value="1"/>
</dbReference>
<dbReference type="InterPro" id="IPR028916">
    <property type="entry name" value="Tox-GHH_dom"/>
</dbReference>
<keyword evidence="9 14" id="KW-0472">Membrane</keyword>
<evidence type="ECO:0000256" key="12">
    <source>
        <dbReference type="PROSITE-ProRule" id="PRU00504"/>
    </source>
</evidence>
<evidence type="ECO:0000256" key="6">
    <source>
        <dbReference type="ARBA" id="ARBA00022692"/>
    </source>
</evidence>
<dbReference type="InterPro" id="IPR056822">
    <property type="entry name" value="TEN_NHL"/>
</dbReference>
<dbReference type="EMBL" id="HE600949">
    <property type="protein sequence ID" value="CAP34486.2"/>
    <property type="molecule type" value="Genomic_DNA"/>
</dbReference>
<dbReference type="PROSITE" id="PS50026">
    <property type="entry name" value="EGF_3"/>
    <property type="match status" value="3"/>
</dbReference>
<evidence type="ECO:0000256" key="9">
    <source>
        <dbReference type="ARBA" id="ARBA00023136"/>
    </source>
</evidence>
<evidence type="ECO:0000313" key="17">
    <source>
        <dbReference type="Proteomes" id="UP000008549"/>
    </source>
</evidence>
<feature type="domain" description="EGF-like" evidence="15">
    <location>
        <begin position="653"/>
        <end position="689"/>
    </location>
</feature>
<dbReference type="Gene3D" id="2.120.10.30">
    <property type="entry name" value="TolB, C-terminal domain"/>
    <property type="match status" value="2"/>
</dbReference>
<feature type="compositionally biased region" description="Low complexity" evidence="13">
    <location>
        <begin position="142"/>
        <end position="156"/>
    </location>
</feature>
<keyword evidence="5 11" id="KW-0245">EGF-like domain</keyword>
<evidence type="ECO:0000256" key="7">
    <source>
        <dbReference type="ARBA" id="ARBA00022737"/>
    </source>
</evidence>
<dbReference type="PANTHER" id="PTHR11219">
    <property type="entry name" value="TENEURIN AND N-ACETYLGLUCOSAMINE-1-PHOSPHODIESTER ALPHA-N-ACETYLGLUCOSAMINIDASE"/>
    <property type="match status" value="1"/>
</dbReference>
<feature type="domain" description="EGF-like" evidence="15">
    <location>
        <begin position="904"/>
        <end position="941"/>
    </location>
</feature>
<evidence type="ECO:0000256" key="10">
    <source>
        <dbReference type="ARBA" id="ARBA00023157"/>
    </source>
</evidence>
<evidence type="ECO:0000256" key="8">
    <source>
        <dbReference type="ARBA" id="ARBA00022989"/>
    </source>
</evidence>
<dbReference type="FunFam" id="2.120.10.30:FF:000121">
    <property type="entry name" value="Protein CBR-TEN-1"/>
    <property type="match status" value="1"/>
</dbReference>
<reference evidence="16 17" key="2">
    <citation type="journal article" date="2011" name="PLoS Genet.">
        <title>Caenorhabditis briggsae recombinant inbred line genotypes reveal inter-strain incompatibility and the evolution of recombination.</title>
        <authorList>
            <person name="Ross J.A."/>
            <person name="Koboldt D.C."/>
            <person name="Staisch J.E."/>
            <person name="Chamberlin H.M."/>
            <person name="Gupta B.P."/>
            <person name="Miller R.D."/>
            <person name="Baird S.E."/>
            <person name="Haag E.S."/>
        </authorList>
    </citation>
    <scope>NUCLEOTIDE SEQUENCE [LARGE SCALE GENOMIC DNA]</scope>
    <source>
        <strain evidence="16 17">AF16</strain>
    </source>
</reference>
<dbReference type="FunFam" id="2.10.25.10:FF:000021">
    <property type="entry name" value="Teneurin transmembrane protein 2"/>
    <property type="match status" value="1"/>
</dbReference>
<feature type="disulfide bond" evidence="11">
    <location>
        <begin position="908"/>
        <end position="918"/>
    </location>
</feature>
<feature type="region of interest" description="Disordered" evidence="13">
    <location>
        <begin position="71"/>
        <end position="165"/>
    </location>
</feature>
<dbReference type="InterPro" id="IPR056823">
    <property type="entry name" value="TEN-like_YD-shell"/>
</dbReference>
<dbReference type="GO" id="GO:0008038">
    <property type="term" value="P:neuron recognition"/>
    <property type="evidence" value="ECO:0007669"/>
    <property type="project" value="UniProtKB-ARBA"/>
</dbReference>
<dbReference type="OMA" id="GHGICIV"/>
<comment type="similarity">
    <text evidence="3">Belongs to the tenascin family. Teneurin subfamily.</text>
</comment>
<dbReference type="InterPro" id="IPR057629">
    <property type="entry name" value="Teneurin1-4_GBD"/>
</dbReference>
<evidence type="ECO:0000256" key="3">
    <source>
        <dbReference type="ARBA" id="ARBA00009385"/>
    </source>
</evidence>
<feature type="region of interest" description="Disordered" evidence="13">
    <location>
        <begin position="766"/>
        <end position="807"/>
    </location>
</feature>
<keyword evidence="7" id="KW-0677">Repeat</keyword>
<evidence type="ECO:0000256" key="5">
    <source>
        <dbReference type="ARBA" id="ARBA00022536"/>
    </source>
</evidence>
<feature type="disulfide bond" evidence="11">
    <location>
        <begin position="912"/>
        <end position="929"/>
    </location>
</feature>
<dbReference type="GO" id="GO:0008045">
    <property type="term" value="P:motor neuron axon guidance"/>
    <property type="evidence" value="ECO:0000318"/>
    <property type="project" value="GO_Central"/>
</dbReference>
<dbReference type="InterPro" id="IPR051216">
    <property type="entry name" value="Teneurin"/>
</dbReference>
<evidence type="ECO:0000313" key="16">
    <source>
        <dbReference type="EMBL" id="CAP34486.2"/>
    </source>
</evidence>
<evidence type="ECO:0000259" key="15">
    <source>
        <dbReference type="PROSITE" id="PS50026"/>
    </source>
</evidence>
<dbReference type="PANTHER" id="PTHR11219:SF69">
    <property type="entry name" value="TENEURIN-A"/>
    <property type="match status" value="1"/>
</dbReference>
<dbReference type="PROSITE" id="PS51125">
    <property type="entry name" value="NHL"/>
    <property type="match status" value="1"/>
</dbReference>
<dbReference type="InterPro" id="IPR057627">
    <property type="entry name" value="FN-plug_TEN1-4"/>
</dbReference>
<dbReference type="PROSITE" id="PS00022">
    <property type="entry name" value="EGF_1"/>
    <property type="match status" value="3"/>
</dbReference>
<comment type="caution">
    <text evidence="11">Lacks conserved residue(s) required for the propagation of feature annotation.</text>
</comment>
<dbReference type="WormBase" id="CBG16546a">
    <property type="protein sequence ID" value="CBP44694"/>
    <property type="gene ID" value="WBGene00036456"/>
    <property type="gene designation" value="Cbr-ten-1"/>
</dbReference>
<dbReference type="Pfam" id="PF25024">
    <property type="entry name" value="EGF_TEN"/>
    <property type="match status" value="1"/>
</dbReference>
<dbReference type="Proteomes" id="UP000008549">
    <property type="component" value="Unassembled WGS sequence"/>
</dbReference>
<dbReference type="Pfam" id="PF24329">
    <property type="entry name" value="FN-plug_TEN1-4"/>
    <property type="match status" value="1"/>
</dbReference>
<evidence type="ECO:0000256" key="14">
    <source>
        <dbReference type="SAM" id="Phobius"/>
    </source>
</evidence>
<evidence type="ECO:0000256" key="11">
    <source>
        <dbReference type="PROSITE-ProRule" id="PRU00076"/>
    </source>
</evidence>
<dbReference type="InterPro" id="IPR056820">
    <property type="entry name" value="TEN_TTR-like"/>
</dbReference>
<dbReference type="STRING" id="6238.A8XPG5"/>
<feature type="transmembrane region" description="Helical" evidence="14">
    <location>
        <begin position="392"/>
        <end position="419"/>
    </location>
</feature>
<keyword evidence="17" id="KW-1185">Reference proteome</keyword>
<proteinExistence type="inferred from homology"/>
<dbReference type="eggNOG" id="KOG4659">
    <property type="taxonomic scope" value="Eukaryota"/>
</dbReference>
<keyword evidence="8 14" id="KW-1133">Transmembrane helix</keyword>
<protein>
    <submittedName>
        <fullName evidence="16">Protein CBR-TEN-1</fullName>
    </submittedName>
</protein>